<evidence type="ECO:0000256" key="2">
    <source>
        <dbReference type="SAM" id="MobiDB-lite"/>
    </source>
</evidence>
<evidence type="ECO:0000313" key="5">
    <source>
        <dbReference type="Proteomes" id="UP001065549"/>
    </source>
</evidence>
<evidence type="ECO:0000259" key="3">
    <source>
        <dbReference type="SMART" id="SM00646"/>
    </source>
</evidence>
<feature type="domain" description="MurNAc-LAA" evidence="3">
    <location>
        <begin position="70"/>
        <end position="185"/>
    </location>
</feature>
<feature type="region of interest" description="Disordered" evidence="2">
    <location>
        <begin position="197"/>
        <end position="216"/>
    </location>
</feature>
<dbReference type="AlphaFoldDB" id="A0A9J6R020"/>
<sequence length="337" mass="36403">MAKIAIDAGHGRYTPGKRCMKKLDRNETREWVLNDRVADELGRLLKAAGHTVKRMDDTDGSTDVSLAARVQKANAWGADFYISVHHNSGVGGSSGGGTEVYVSKGCQAKSKKAQAAIYKYAIKRADLKGNRADGTRTANFYVIRYTDMPACLIECGFMDSKVDIKYILDPAWSKKIALGIAEGICEVFGGTIKAGSGSGGSITPKPAPSKPAPAKPAEKYKLDVDGSWGKDCTRKSQKVLKTTIDGIVSNQPVGNKKYLPNVYTGSWEFTSNYKGGSALIKAVQKLIGAKVDGWCGKQTVITMQKFLRAKGLYAGEIDGSMGPKTVKAWQKYINSRL</sequence>
<name>A0A9J6R020_9FIRM</name>
<dbReference type="GO" id="GO:0030288">
    <property type="term" value="C:outer membrane-bounded periplasmic space"/>
    <property type="evidence" value="ECO:0007669"/>
    <property type="project" value="TreeGrafter"/>
</dbReference>
<dbReference type="GO" id="GO:0008745">
    <property type="term" value="F:N-acetylmuramoyl-L-alanine amidase activity"/>
    <property type="evidence" value="ECO:0007669"/>
    <property type="project" value="InterPro"/>
</dbReference>
<dbReference type="InterPro" id="IPR002508">
    <property type="entry name" value="MurNAc-LAA_cat"/>
</dbReference>
<evidence type="ECO:0000313" key="4">
    <source>
        <dbReference type="EMBL" id="MCU7381063.1"/>
    </source>
</evidence>
<dbReference type="InterPro" id="IPR050695">
    <property type="entry name" value="N-acetylmuramoyl_amidase_3"/>
</dbReference>
<accession>A0A9J6R020</accession>
<dbReference type="PANTHER" id="PTHR30404">
    <property type="entry name" value="N-ACETYLMURAMOYL-L-ALANINE AMIDASE"/>
    <property type="match status" value="1"/>
</dbReference>
<keyword evidence="1" id="KW-0378">Hydrolase</keyword>
<dbReference type="Gene3D" id="3.40.630.40">
    <property type="entry name" value="Zn-dependent exopeptidases"/>
    <property type="match status" value="1"/>
</dbReference>
<reference evidence="4" key="1">
    <citation type="submission" date="2022-09" db="EMBL/GenBank/DDBJ databases">
        <title>Culturomic study of gut microbiota in children with autism spectrum disorder.</title>
        <authorList>
            <person name="Efimov B.A."/>
            <person name="Chaplin A.V."/>
            <person name="Sokolova S.R."/>
            <person name="Pikina A.P."/>
            <person name="Korzhanova M."/>
            <person name="Belova V."/>
            <person name="Korostin D."/>
        </authorList>
    </citation>
    <scope>NUCLEOTIDE SEQUENCE</scope>
    <source>
        <strain evidence="4">ASD5510</strain>
    </source>
</reference>
<dbReference type="SUPFAM" id="SSF53187">
    <property type="entry name" value="Zn-dependent exopeptidases"/>
    <property type="match status" value="1"/>
</dbReference>
<protein>
    <submittedName>
        <fullName evidence="4">N-acetylmuramoyl-L-alanine amidase</fullName>
    </submittedName>
</protein>
<gene>
    <name evidence="4" type="ORF">OBO34_22365</name>
</gene>
<keyword evidence="5" id="KW-1185">Reference proteome</keyword>
<dbReference type="Proteomes" id="UP001065549">
    <property type="component" value="Unassembled WGS sequence"/>
</dbReference>
<dbReference type="GO" id="GO:0009253">
    <property type="term" value="P:peptidoglycan catabolic process"/>
    <property type="evidence" value="ECO:0007669"/>
    <property type="project" value="InterPro"/>
</dbReference>
<organism evidence="4 5">
    <name type="scientific">Hominibacterium faecale</name>
    <dbReference type="NCBI Taxonomy" id="2839743"/>
    <lineage>
        <taxon>Bacteria</taxon>
        <taxon>Bacillati</taxon>
        <taxon>Bacillota</taxon>
        <taxon>Clostridia</taxon>
        <taxon>Peptostreptococcales</taxon>
        <taxon>Anaerovoracaceae</taxon>
        <taxon>Hominibacterium</taxon>
    </lineage>
</organism>
<feature type="compositionally biased region" description="Pro residues" evidence="2">
    <location>
        <begin position="205"/>
        <end position="214"/>
    </location>
</feature>
<comment type="caution">
    <text evidence="4">The sequence shown here is derived from an EMBL/GenBank/DDBJ whole genome shotgun (WGS) entry which is preliminary data.</text>
</comment>
<proteinExistence type="predicted"/>
<dbReference type="EMBL" id="JAOSHN010000026">
    <property type="protein sequence ID" value="MCU7381063.1"/>
    <property type="molecule type" value="Genomic_DNA"/>
</dbReference>
<dbReference type="CDD" id="cd02696">
    <property type="entry name" value="MurNAc-LAA"/>
    <property type="match status" value="1"/>
</dbReference>
<dbReference type="RefSeq" id="WP_269478929.1">
    <property type="nucleotide sequence ID" value="NZ_JAOSHN010000026.1"/>
</dbReference>
<evidence type="ECO:0000256" key="1">
    <source>
        <dbReference type="ARBA" id="ARBA00022801"/>
    </source>
</evidence>
<dbReference type="Pfam" id="PF01520">
    <property type="entry name" value="Amidase_3"/>
    <property type="match status" value="1"/>
</dbReference>
<dbReference type="PANTHER" id="PTHR30404:SF0">
    <property type="entry name" value="N-ACETYLMURAMOYL-L-ALANINE AMIDASE AMIC"/>
    <property type="match status" value="1"/>
</dbReference>
<dbReference type="SMART" id="SM00646">
    <property type="entry name" value="Ami_3"/>
    <property type="match status" value="1"/>
</dbReference>